<dbReference type="GO" id="GO:0008270">
    <property type="term" value="F:zinc ion binding"/>
    <property type="evidence" value="ECO:0007669"/>
    <property type="project" value="InterPro"/>
</dbReference>
<dbReference type="GO" id="GO:0005634">
    <property type="term" value="C:nucleus"/>
    <property type="evidence" value="ECO:0007669"/>
    <property type="project" value="UniProtKB-SubCell"/>
</dbReference>
<evidence type="ECO:0000259" key="5">
    <source>
        <dbReference type="PROSITE" id="PS50048"/>
    </source>
</evidence>
<proteinExistence type="predicted"/>
<evidence type="ECO:0000256" key="2">
    <source>
        <dbReference type="ARBA" id="ARBA00022723"/>
    </source>
</evidence>
<evidence type="ECO:0000313" key="6">
    <source>
        <dbReference type="EMBL" id="KAF4303814.1"/>
    </source>
</evidence>
<protein>
    <submittedName>
        <fullName evidence="6">Transcription factor</fullName>
    </submittedName>
</protein>
<dbReference type="PANTHER" id="PTHR31001">
    <property type="entry name" value="UNCHARACTERIZED TRANSCRIPTIONAL REGULATORY PROTEIN"/>
    <property type="match status" value="1"/>
</dbReference>
<dbReference type="GO" id="GO:0006351">
    <property type="term" value="P:DNA-templated transcription"/>
    <property type="evidence" value="ECO:0007669"/>
    <property type="project" value="InterPro"/>
</dbReference>
<comment type="caution">
    <text evidence="6">The sequence shown here is derived from an EMBL/GenBank/DDBJ whole genome shotgun (WGS) entry which is preliminary data.</text>
</comment>
<dbReference type="OrthoDB" id="3902547at2759"/>
<dbReference type="SMART" id="SM00066">
    <property type="entry name" value="GAL4"/>
    <property type="match status" value="1"/>
</dbReference>
<dbReference type="PANTHER" id="PTHR31001:SF77">
    <property type="entry name" value="TRANSCRIPTION FACTOR, PUTATIVE (AFU_ORTHOLOGUE AFUA_3G12940)-RELATED"/>
    <property type="match status" value="1"/>
</dbReference>
<dbReference type="PROSITE" id="PS00463">
    <property type="entry name" value="ZN2_CY6_FUNGAL_1"/>
    <property type="match status" value="1"/>
</dbReference>
<feature type="domain" description="Zn(2)-C6 fungal-type" evidence="5">
    <location>
        <begin position="27"/>
        <end position="57"/>
    </location>
</feature>
<reference evidence="6" key="1">
    <citation type="submission" date="2020-04" db="EMBL/GenBank/DDBJ databases">
        <title>Genome Assembly and Annotation of Botryosphaeria dothidea sdau 11-99, a Latent Pathogen of Apple Fruit Ring Rot in China.</title>
        <authorList>
            <person name="Yu C."/>
            <person name="Diao Y."/>
            <person name="Lu Q."/>
            <person name="Zhao J."/>
            <person name="Cui S."/>
            <person name="Peng C."/>
            <person name="He B."/>
            <person name="Liu H."/>
        </authorList>
    </citation>
    <scope>NUCLEOTIDE SEQUENCE [LARGE SCALE GENOMIC DNA]</scope>
    <source>
        <strain evidence="6">Sdau11-99</strain>
    </source>
</reference>
<comment type="subcellular location">
    <subcellularLocation>
        <location evidence="1">Nucleus</location>
    </subcellularLocation>
</comment>
<evidence type="ECO:0000256" key="3">
    <source>
        <dbReference type="ARBA" id="ARBA00023242"/>
    </source>
</evidence>
<evidence type="ECO:0000256" key="1">
    <source>
        <dbReference type="ARBA" id="ARBA00004123"/>
    </source>
</evidence>
<dbReference type="AlphaFoldDB" id="A0A8H4IP54"/>
<evidence type="ECO:0000256" key="4">
    <source>
        <dbReference type="SAM" id="MobiDB-lite"/>
    </source>
</evidence>
<sequence length="728" mass="81932">MDLPPKTAAVLPASPSSIRTRRRAIASCDICRRRKVRCDKQHPACSACRAAGRVCLYNESSTSTFGAIVNQDAARALQHQRSQSIRRRSRDAAPRLDTIDARLGRLESVLEQIIQAKTSALEPGGDESEAGDGEHESASRGEPNTSAAGLPSDQQIRAEDGGDGTLLVSKDGDSQYISSHHWSLLATELRDIREILTTDKDSMSARALPSDQNNIVRCLPADVEVWYELLRIFEEKVDPVFRVVHKPSLRQRFTSFVECYTGVLSLPQPLSTESIEERLEKNGLLPFRPLVFAVLYAAVYSLSASDVTSRFEDDRRRMMATYHRGLHLSLMAVDVFSSPSIEVLQAFVLFLSCQLRDETVGRTFTLVAAANRLALSQGIHREPTLFRPVPDEVNVEIRRRVWAQLCYVEWRAAELRGVAQPYDQDAMTTRLPRNVDDSSLKVGRMPGLLDLSQTSIECKFTETTLQVGLCRMVQCARQIAQNVHSRFRHVKDTQEPTDTSAFEFDVLRRQTRELITAARDANMRYYQFDDAAATPVQRLAKMTVKMMEWKCWLVFWCGIPTQFRRALMPDSDRKTLLQDSAALLEMMSAVAHDDSMRPFHWLIQICSAFQSVMVLISELRDSHPSSREDIAFRHRAVKALKEYVALHDDCESGVWSVIRKYVEQLESDNRRFSAAEEQQGANPPFNGKSRPASHGLLIEPDIFQGLDLAELDFGFESGGFSAWGEGIA</sequence>
<dbReference type="CDD" id="cd12148">
    <property type="entry name" value="fungal_TF_MHR"/>
    <property type="match status" value="1"/>
</dbReference>
<keyword evidence="3" id="KW-0539">Nucleus</keyword>
<dbReference type="InterPro" id="IPR007219">
    <property type="entry name" value="XnlR_reg_dom"/>
</dbReference>
<dbReference type="EMBL" id="WWBZ02000051">
    <property type="protein sequence ID" value="KAF4303814.1"/>
    <property type="molecule type" value="Genomic_DNA"/>
</dbReference>
<dbReference type="Gene3D" id="4.10.240.10">
    <property type="entry name" value="Zn(2)-C6 fungal-type DNA-binding domain"/>
    <property type="match status" value="1"/>
</dbReference>
<dbReference type="Proteomes" id="UP000572817">
    <property type="component" value="Unassembled WGS sequence"/>
</dbReference>
<evidence type="ECO:0000313" key="7">
    <source>
        <dbReference type="Proteomes" id="UP000572817"/>
    </source>
</evidence>
<keyword evidence="2" id="KW-0479">Metal-binding</keyword>
<dbReference type="PROSITE" id="PS50048">
    <property type="entry name" value="ZN2_CY6_FUNGAL_2"/>
    <property type="match status" value="1"/>
</dbReference>
<dbReference type="Pfam" id="PF00172">
    <property type="entry name" value="Zn_clus"/>
    <property type="match status" value="1"/>
</dbReference>
<dbReference type="InterPro" id="IPR036864">
    <property type="entry name" value="Zn2-C6_fun-type_DNA-bd_sf"/>
</dbReference>
<dbReference type="SUPFAM" id="SSF57701">
    <property type="entry name" value="Zn2/Cys6 DNA-binding domain"/>
    <property type="match status" value="1"/>
</dbReference>
<gene>
    <name evidence="6" type="ORF">GTA08_BOTSDO08128</name>
</gene>
<dbReference type="GO" id="GO:0003677">
    <property type="term" value="F:DNA binding"/>
    <property type="evidence" value="ECO:0007669"/>
    <property type="project" value="InterPro"/>
</dbReference>
<dbReference type="GO" id="GO:0000981">
    <property type="term" value="F:DNA-binding transcription factor activity, RNA polymerase II-specific"/>
    <property type="evidence" value="ECO:0007669"/>
    <property type="project" value="InterPro"/>
</dbReference>
<dbReference type="CDD" id="cd00067">
    <property type="entry name" value="GAL4"/>
    <property type="match status" value="1"/>
</dbReference>
<organism evidence="6 7">
    <name type="scientific">Botryosphaeria dothidea</name>
    <dbReference type="NCBI Taxonomy" id="55169"/>
    <lineage>
        <taxon>Eukaryota</taxon>
        <taxon>Fungi</taxon>
        <taxon>Dikarya</taxon>
        <taxon>Ascomycota</taxon>
        <taxon>Pezizomycotina</taxon>
        <taxon>Dothideomycetes</taxon>
        <taxon>Dothideomycetes incertae sedis</taxon>
        <taxon>Botryosphaeriales</taxon>
        <taxon>Botryosphaeriaceae</taxon>
        <taxon>Botryosphaeria</taxon>
    </lineage>
</organism>
<dbReference type="InterPro" id="IPR050613">
    <property type="entry name" value="Sec_Metabolite_Reg"/>
</dbReference>
<dbReference type="Pfam" id="PF04082">
    <property type="entry name" value="Fungal_trans"/>
    <property type="match status" value="1"/>
</dbReference>
<dbReference type="InterPro" id="IPR001138">
    <property type="entry name" value="Zn2Cys6_DnaBD"/>
</dbReference>
<feature type="compositionally biased region" description="Polar residues" evidence="4">
    <location>
        <begin position="142"/>
        <end position="155"/>
    </location>
</feature>
<keyword evidence="7" id="KW-1185">Reference proteome</keyword>
<feature type="region of interest" description="Disordered" evidence="4">
    <location>
        <begin position="118"/>
        <end position="169"/>
    </location>
</feature>
<name>A0A8H4IP54_9PEZI</name>
<accession>A0A8H4IP54</accession>